<evidence type="ECO:0000313" key="1">
    <source>
        <dbReference type="EMBL" id="JAD65957.1"/>
    </source>
</evidence>
<protein>
    <submittedName>
        <fullName evidence="1">Uncharacterized protein</fullName>
    </submittedName>
</protein>
<dbReference type="EMBL" id="GBRH01231938">
    <property type="protein sequence ID" value="JAD65957.1"/>
    <property type="molecule type" value="Transcribed_RNA"/>
</dbReference>
<name>A0A0A9C338_ARUDO</name>
<sequence>MYNELSIERDVFWISITISVHVGACTGGDVLPRETTQDISGKVEFVLS</sequence>
<accession>A0A0A9C338</accession>
<dbReference type="AlphaFoldDB" id="A0A0A9C338"/>
<organism evidence="1">
    <name type="scientific">Arundo donax</name>
    <name type="common">Giant reed</name>
    <name type="synonym">Donax arundinaceus</name>
    <dbReference type="NCBI Taxonomy" id="35708"/>
    <lineage>
        <taxon>Eukaryota</taxon>
        <taxon>Viridiplantae</taxon>
        <taxon>Streptophyta</taxon>
        <taxon>Embryophyta</taxon>
        <taxon>Tracheophyta</taxon>
        <taxon>Spermatophyta</taxon>
        <taxon>Magnoliopsida</taxon>
        <taxon>Liliopsida</taxon>
        <taxon>Poales</taxon>
        <taxon>Poaceae</taxon>
        <taxon>PACMAD clade</taxon>
        <taxon>Arundinoideae</taxon>
        <taxon>Arundineae</taxon>
        <taxon>Arundo</taxon>
    </lineage>
</organism>
<reference evidence="1" key="1">
    <citation type="submission" date="2014-09" db="EMBL/GenBank/DDBJ databases">
        <authorList>
            <person name="Magalhaes I.L.F."/>
            <person name="Oliveira U."/>
            <person name="Santos F.R."/>
            <person name="Vidigal T.H.D.A."/>
            <person name="Brescovit A.D."/>
            <person name="Santos A.J."/>
        </authorList>
    </citation>
    <scope>NUCLEOTIDE SEQUENCE</scope>
    <source>
        <tissue evidence="1">Shoot tissue taken approximately 20 cm above the soil surface</tissue>
    </source>
</reference>
<reference evidence="1" key="2">
    <citation type="journal article" date="2015" name="Data Brief">
        <title>Shoot transcriptome of the giant reed, Arundo donax.</title>
        <authorList>
            <person name="Barrero R.A."/>
            <person name="Guerrero F.D."/>
            <person name="Moolhuijzen P."/>
            <person name="Goolsby J.A."/>
            <person name="Tidwell J."/>
            <person name="Bellgard S.E."/>
            <person name="Bellgard M.I."/>
        </authorList>
    </citation>
    <scope>NUCLEOTIDE SEQUENCE</scope>
    <source>
        <tissue evidence="1">Shoot tissue taken approximately 20 cm above the soil surface</tissue>
    </source>
</reference>
<proteinExistence type="predicted"/>